<feature type="region of interest" description="Disordered" evidence="1">
    <location>
        <begin position="1"/>
        <end position="21"/>
    </location>
</feature>
<name>A0A0F8DA36_CERFI</name>
<evidence type="ECO:0000313" key="4">
    <source>
        <dbReference type="Proteomes" id="UP000034841"/>
    </source>
</evidence>
<organism evidence="3 4">
    <name type="scientific">Ceratocystis fimbriata f. sp. platani</name>
    <dbReference type="NCBI Taxonomy" id="88771"/>
    <lineage>
        <taxon>Eukaryota</taxon>
        <taxon>Fungi</taxon>
        <taxon>Dikarya</taxon>
        <taxon>Ascomycota</taxon>
        <taxon>Pezizomycotina</taxon>
        <taxon>Sordariomycetes</taxon>
        <taxon>Hypocreomycetidae</taxon>
        <taxon>Microascales</taxon>
        <taxon>Ceratocystidaceae</taxon>
        <taxon>Ceratocystis</taxon>
    </lineage>
</organism>
<accession>A0A0F8DA36</accession>
<evidence type="ECO:0008006" key="5">
    <source>
        <dbReference type="Google" id="ProtNLM"/>
    </source>
</evidence>
<reference evidence="3 4" key="1">
    <citation type="submission" date="2015-04" db="EMBL/GenBank/DDBJ databases">
        <title>Genome sequence of Ceratocystis platani, a major pathogen of plane trees.</title>
        <authorList>
            <person name="Belbahri L."/>
        </authorList>
    </citation>
    <scope>NUCLEOTIDE SEQUENCE [LARGE SCALE GENOMIC DNA]</scope>
    <source>
        <strain evidence="3 4">CFO</strain>
    </source>
</reference>
<protein>
    <recommendedName>
        <fullName evidence="5">Mitochondrial integral membrane protein</fullName>
    </recommendedName>
</protein>
<dbReference type="InterPro" id="IPR019431">
    <property type="entry name" value="DUF2417"/>
</dbReference>
<feature type="transmembrane region" description="Helical" evidence="2">
    <location>
        <begin position="101"/>
        <end position="122"/>
    </location>
</feature>
<sequence length="551" mass="60524">MPAGSYHRPTESTDSGLGIEAGDGVHSINEQTRLLSPVPAEERHPRWLSPDDPAVTPYNLWSVRVLRFLTMAVAGITSVWFFVLLVSMFATPPGMSTRGSVFYSLFYTILSLIMLTTVLLFFDAPAKSSRILSVVIAALLVVNVVLVLAVEKTRIEEGWVGVASALWALLVSLWILLVDITVKWGKAEEEERLTGRAENRRTALEWLQVVLSNLTLTFALVVLISTTLNLTLRSFDAALGPPGRQVWVDGGKYRIHVYCADATTGDSNYATPGSSFVWMPPAPVVGLRKSGNKDKPTLLIIGGETSTENGMWQVAQHALHNGSIDRYCLVDRPGYAWSDAAPSPLSASMAVASMTEALSLMGEHGPWVVTGAGTGSFYARIFAQQQGREAVSGLLLIDAVHEQQLRQLGSAGRGFGLFLRGLVSPLGLVRLPGAVLRGRSRADRVWGRTAAQSGKTVFAMLQENLVAGSLTQREVLATRTLLREWDVRLGVVSSGDMVRHDARWETWQRDLAMLTRNLVGWDTVKGAPHQIWKTERGRWALEDMMRRMVHD</sequence>
<dbReference type="SUPFAM" id="SSF53474">
    <property type="entry name" value="alpha/beta-Hydrolases"/>
    <property type="match status" value="1"/>
</dbReference>
<feature type="transmembrane region" description="Helical" evidence="2">
    <location>
        <begin position="131"/>
        <end position="150"/>
    </location>
</feature>
<keyword evidence="2" id="KW-1133">Transmembrane helix</keyword>
<feature type="transmembrane region" description="Helical" evidence="2">
    <location>
        <begin position="203"/>
        <end position="224"/>
    </location>
</feature>
<dbReference type="Proteomes" id="UP000034841">
    <property type="component" value="Unassembled WGS sequence"/>
</dbReference>
<dbReference type="Pfam" id="PF10329">
    <property type="entry name" value="DUF2417"/>
    <property type="match status" value="1"/>
</dbReference>
<dbReference type="OrthoDB" id="164921at2759"/>
<evidence type="ECO:0000313" key="3">
    <source>
        <dbReference type="EMBL" id="KKF92989.1"/>
    </source>
</evidence>
<gene>
    <name evidence="3" type="ORF">CFO_g4660</name>
</gene>
<dbReference type="InterPro" id="IPR029058">
    <property type="entry name" value="AB_hydrolase_fold"/>
</dbReference>
<evidence type="ECO:0000256" key="2">
    <source>
        <dbReference type="SAM" id="Phobius"/>
    </source>
</evidence>
<proteinExistence type="predicted"/>
<keyword evidence="2" id="KW-0812">Transmembrane</keyword>
<dbReference type="Gene3D" id="3.40.50.1820">
    <property type="entry name" value="alpha/beta hydrolase"/>
    <property type="match status" value="1"/>
</dbReference>
<evidence type="ECO:0000256" key="1">
    <source>
        <dbReference type="SAM" id="MobiDB-lite"/>
    </source>
</evidence>
<comment type="caution">
    <text evidence="3">The sequence shown here is derived from an EMBL/GenBank/DDBJ whole genome shotgun (WGS) entry which is preliminary data.</text>
</comment>
<dbReference type="AlphaFoldDB" id="A0A0F8DA36"/>
<feature type="transmembrane region" description="Helical" evidence="2">
    <location>
        <begin position="68"/>
        <end position="89"/>
    </location>
</feature>
<keyword evidence="4" id="KW-1185">Reference proteome</keyword>
<feature type="transmembrane region" description="Helical" evidence="2">
    <location>
        <begin position="162"/>
        <end position="182"/>
    </location>
</feature>
<dbReference type="EMBL" id="LBBL01000291">
    <property type="protein sequence ID" value="KKF92989.1"/>
    <property type="molecule type" value="Genomic_DNA"/>
</dbReference>
<keyword evidence="2" id="KW-0472">Membrane</keyword>